<feature type="domain" description="Interleukin-4 receptor alpha N-terminal" evidence="10">
    <location>
        <begin position="22"/>
        <end position="122"/>
    </location>
</feature>
<accession>A0A8C5QZC9</accession>
<dbReference type="Pfam" id="PF09238">
    <property type="entry name" value="IL4Ra_N"/>
    <property type="match status" value="1"/>
</dbReference>
<dbReference type="GO" id="GO:0004896">
    <property type="term" value="F:cytokine receptor activity"/>
    <property type="evidence" value="ECO:0007669"/>
    <property type="project" value="InterPro"/>
</dbReference>
<keyword evidence="2" id="KW-0597">Phosphoprotein</keyword>
<evidence type="ECO:0000256" key="3">
    <source>
        <dbReference type="ARBA" id="ARBA00022692"/>
    </source>
</evidence>
<dbReference type="GO" id="GO:0002532">
    <property type="term" value="P:production of molecular mediator involved in inflammatory response"/>
    <property type="evidence" value="ECO:0007669"/>
    <property type="project" value="InterPro"/>
</dbReference>
<keyword evidence="5" id="KW-1133">Transmembrane helix</keyword>
<sequence length="774" mass="88653">MAMICLLSLLLLWHACCQEFQVTNLDCFNDYETEMYCLWEVNDEKSNCSRDFLLKYIVEPPDPSDELQCIPKNLPSDGSTLSTKCICYINVPVFVASLLYTVHVESKGKSLQNITFEPSLKVKPRAPVNVKVDLSESDSMMIQWETGYSNESYLYNMLYFNIDIISMKDSKEVRNIILQQMEPYYRMNKNQLTRGYNYTLKLRSKPNKLYEGVWSDWSPAVEWHHDYSLSLHIKETLLAVGPSVVIFLTILLSYLCVSKIKTQWWDKIPDPKKSQLGINILSTAQTWTFPSATQQTKSDIGSIIFSNSTKQKDANSASDFQKSKTDPKKQRCQTLVYTPERTCIERYFEVLPLDEEDIISVLEISDKEAVTDWEKLPAGFNLSVDELFFDLFRQRSTFDETSHVFINESNRHENDWFYFTSEIQRQGIPNKKGQRDTGFKISSESERFSDAFASLSGLFSETSGSSEWLSSDQSYTSAKDLKTINQTNTRMADEYSSFANVMSSLERAVDAKGNNNLYRYTCDMNNYSQHPGGDIPDIGRKNKSSDSNRSLVLNFHKNLNDQTTLNKEPHTHSKSIQETQGFPIATQHGKLHESRTFEGRDFTVRDLGYKPFHSLIYNKVGGHPEFIPQLSEHQHHSIAIQHSKPSVSSPLGNTEFGVLDSGSISSADLSNHDMKHIEFQKVESISYNDNELLNLKVPGNLNRLGEANKEDFKSMREDRICVASPSFFTGVPLLEDCNNIRTGEKQLHSGHNDYSEQREDGSMDKKKFPAWKFF</sequence>
<dbReference type="SUPFAM" id="SSF49265">
    <property type="entry name" value="Fibronectin type III"/>
    <property type="match status" value="2"/>
</dbReference>
<feature type="chain" id="PRO_5034683030" description="Interleukin-4 receptor alpha N-terminal domain-containing protein" evidence="9">
    <location>
        <begin position="18"/>
        <end position="774"/>
    </location>
</feature>
<dbReference type="Gene3D" id="2.60.40.10">
    <property type="entry name" value="Immunoglobulins"/>
    <property type="match status" value="2"/>
</dbReference>
<evidence type="ECO:0000256" key="5">
    <source>
        <dbReference type="ARBA" id="ARBA00022989"/>
    </source>
</evidence>
<keyword evidence="12" id="KW-1185">Reference proteome</keyword>
<keyword evidence="7" id="KW-1015">Disulfide bond</keyword>
<evidence type="ECO:0000256" key="2">
    <source>
        <dbReference type="ARBA" id="ARBA00022553"/>
    </source>
</evidence>
<evidence type="ECO:0000256" key="9">
    <source>
        <dbReference type="SAM" id="SignalP"/>
    </source>
</evidence>
<dbReference type="PANTHER" id="PTHR23037:SF32">
    <property type="entry name" value="INTERLEUKIN-4 RECEPTOR SUBUNIT ALPHA"/>
    <property type="match status" value="1"/>
</dbReference>
<evidence type="ECO:0000313" key="11">
    <source>
        <dbReference type="Ensembl" id="ENSLLEP00000044429.1"/>
    </source>
</evidence>
<proteinExistence type="predicted"/>
<keyword evidence="6" id="KW-0472">Membrane</keyword>
<comment type="subcellular location">
    <subcellularLocation>
        <location evidence="1">Membrane</location>
        <topology evidence="1">Single-pass membrane protein</topology>
    </subcellularLocation>
</comment>
<dbReference type="PANTHER" id="PTHR23037">
    <property type="entry name" value="CYTOKINE RECEPTOR"/>
    <property type="match status" value="1"/>
</dbReference>
<evidence type="ECO:0000256" key="8">
    <source>
        <dbReference type="ARBA" id="ARBA00023170"/>
    </source>
</evidence>
<evidence type="ECO:0000256" key="6">
    <source>
        <dbReference type="ARBA" id="ARBA00023136"/>
    </source>
</evidence>
<evidence type="ECO:0000313" key="12">
    <source>
        <dbReference type="Proteomes" id="UP000694569"/>
    </source>
</evidence>
<organism evidence="11 12">
    <name type="scientific">Leptobrachium leishanense</name>
    <name type="common">Leishan spiny toad</name>
    <dbReference type="NCBI Taxonomy" id="445787"/>
    <lineage>
        <taxon>Eukaryota</taxon>
        <taxon>Metazoa</taxon>
        <taxon>Chordata</taxon>
        <taxon>Craniata</taxon>
        <taxon>Vertebrata</taxon>
        <taxon>Euteleostomi</taxon>
        <taxon>Amphibia</taxon>
        <taxon>Batrachia</taxon>
        <taxon>Anura</taxon>
        <taxon>Pelobatoidea</taxon>
        <taxon>Megophryidae</taxon>
        <taxon>Leptobrachium</taxon>
    </lineage>
</organism>
<dbReference type="GeneTree" id="ENSGT00510000049182"/>
<dbReference type="InterPro" id="IPR003531">
    <property type="entry name" value="Hempt_rcpt_S_F1_CS"/>
</dbReference>
<dbReference type="InterPro" id="IPR015319">
    <property type="entry name" value="IL-4_rcpt-alpha_N"/>
</dbReference>
<dbReference type="Proteomes" id="UP000694569">
    <property type="component" value="Unplaced"/>
</dbReference>
<dbReference type="PROSITE" id="PS01355">
    <property type="entry name" value="HEMATOPO_REC_S_F1"/>
    <property type="match status" value="1"/>
</dbReference>
<dbReference type="Ensembl" id="ENSLLET00000046210.1">
    <property type="protein sequence ID" value="ENSLLEP00000044429.1"/>
    <property type="gene ID" value="ENSLLEG00000028218.1"/>
</dbReference>
<dbReference type="InterPro" id="IPR013783">
    <property type="entry name" value="Ig-like_fold"/>
</dbReference>
<dbReference type="OrthoDB" id="8962741at2759"/>
<keyword evidence="3" id="KW-0812">Transmembrane</keyword>
<evidence type="ECO:0000259" key="10">
    <source>
        <dbReference type="Pfam" id="PF09238"/>
    </source>
</evidence>
<keyword evidence="8" id="KW-0675">Receptor</keyword>
<dbReference type="GO" id="GO:0009897">
    <property type="term" value="C:external side of plasma membrane"/>
    <property type="evidence" value="ECO:0007669"/>
    <property type="project" value="TreeGrafter"/>
</dbReference>
<evidence type="ECO:0000256" key="1">
    <source>
        <dbReference type="ARBA" id="ARBA00004167"/>
    </source>
</evidence>
<evidence type="ECO:0000256" key="7">
    <source>
        <dbReference type="ARBA" id="ARBA00023157"/>
    </source>
</evidence>
<dbReference type="InterPro" id="IPR036116">
    <property type="entry name" value="FN3_sf"/>
</dbReference>
<name>A0A8C5QZC9_9ANUR</name>
<keyword evidence="4 9" id="KW-0732">Signal</keyword>
<dbReference type="AlphaFoldDB" id="A0A8C5QZC9"/>
<evidence type="ECO:0000256" key="4">
    <source>
        <dbReference type="ARBA" id="ARBA00022729"/>
    </source>
</evidence>
<protein>
    <recommendedName>
        <fullName evidence="10">Interleukin-4 receptor alpha N-terminal domain-containing protein</fullName>
    </recommendedName>
</protein>
<reference evidence="11" key="1">
    <citation type="submission" date="2025-08" db="UniProtKB">
        <authorList>
            <consortium name="Ensembl"/>
        </authorList>
    </citation>
    <scope>IDENTIFICATION</scope>
</reference>
<feature type="signal peptide" evidence="9">
    <location>
        <begin position="1"/>
        <end position="17"/>
    </location>
</feature>
<reference evidence="11" key="2">
    <citation type="submission" date="2025-09" db="UniProtKB">
        <authorList>
            <consortium name="Ensembl"/>
        </authorList>
    </citation>
    <scope>IDENTIFICATION</scope>
</reference>